<feature type="chain" id="PRO_5043396180" description="C2H2-type domain-containing protein" evidence="2">
    <location>
        <begin position="22"/>
        <end position="260"/>
    </location>
</feature>
<evidence type="ECO:0000256" key="2">
    <source>
        <dbReference type="SAM" id="SignalP"/>
    </source>
</evidence>
<reference evidence="5" key="1">
    <citation type="submission" date="2024-04" db="EMBL/GenBank/DDBJ databases">
        <title>Salinicola lusitanus LLJ914,a marine bacterium isolated from the Okinawa Trough.</title>
        <authorList>
            <person name="Li J."/>
        </authorList>
    </citation>
    <scope>NUCLEOTIDE SEQUENCE [LARGE SCALE GENOMIC DNA]</scope>
</reference>
<organism evidence="4 5">
    <name type="scientific">Mugilogobius chulae</name>
    <name type="common">yellowstripe goby</name>
    <dbReference type="NCBI Taxonomy" id="88201"/>
    <lineage>
        <taxon>Eukaryota</taxon>
        <taxon>Metazoa</taxon>
        <taxon>Chordata</taxon>
        <taxon>Craniata</taxon>
        <taxon>Vertebrata</taxon>
        <taxon>Euteleostomi</taxon>
        <taxon>Actinopterygii</taxon>
        <taxon>Neopterygii</taxon>
        <taxon>Teleostei</taxon>
        <taxon>Neoteleostei</taxon>
        <taxon>Acanthomorphata</taxon>
        <taxon>Gobiaria</taxon>
        <taxon>Gobiiformes</taxon>
        <taxon>Gobioidei</taxon>
        <taxon>Gobiidae</taxon>
        <taxon>Gobionellinae</taxon>
        <taxon>Mugilogobius</taxon>
    </lineage>
</organism>
<feature type="region of interest" description="Disordered" evidence="1">
    <location>
        <begin position="73"/>
        <end position="104"/>
    </location>
</feature>
<feature type="compositionally biased region" description="Pro residues" evidence="1">
    <location>
        <begin position="189"/>
        <end position="201"/>
    </location>
</feature>
<feature type="region of interest" description="Disordered" evidence="1">
    <location>
        <begin position="152"/>
        <end position="207"/>
    </location>
</feature>
<evidence type="ECO:0000313" key="5">
    <source>
        <dbReference type="Proteomes" id="UP001460270"/>
    </source>
</evidence>
<feature type="compositionally biased region" description="Low complexity" evidence="1">
    <location>
        <begin position="76"/>
        <end position="85"/>
    </location>
</feature>
<proteinExistence type="predicted"/>
<name>A0AAW0NE12_9GOBI</name>
<comment type="caution">
    <text evidence="4">The sequence shown here is derived from an EMBL/GenBank/DDBJ whole genome shotgun (WGS) entry which is preliminary data.</text>
</comment>
<feature type="compositionally biased region" description="Basic and acidic residues" evidence="1">
    <location>
        <begin position="92"/>
        <end position="102"/>
    </location>
</feature>
<feature type="domain" description="C2H2-type" evidence="3">
    <location>
        <begin position="37"/>
        <end position="60"/>
    </location>
</feature>
<dbReference type="InterPro" id="IPR013087">
    <property type="entry name" value="Znf_C2H2_type"/>
</dbReference>
<evidence type="ECO:0000256" key="1">
    <source>
        <dbReference type="SAM" id="MobiDB-lite"/>
    </source>
</evidence>
<protein>
    <recommendedName>
        <fullName evidence="3">C2H2-type domain-containing protein</fullName>
    </recommendedName>
</protein>
<accession>A0AAW0NE12</accession>
<feature type="signal peptide" evidence="2">
    <location>
        <begin position="1"/>
        <end position="21"/>
    </location>
</feature>
<sequence>MIWRCVICLVFVGLTLKSLLSHINSAHSRSPDFRVVCGIDGCEKEYRVYNSLWYHIRRSHSVHLRCSRDRTGSLPRRNSAARNRNPWAYRPSQERGDTEHCEQPASLAADCDVFEVEPLEMPDTRSVTEETVRLQHDTVGLDHFGEFGDVPLFDGCGQSSPADSPPHRQETPPRVGPSPDEAAAAAMDPPEPSDGAPPPYTQEPQWDDRSRLSLCPWARHLTHTASVSVTLGEWMLDCKRFECLERNVLIQTPEPPALCG</sequence>
<evidence type="ECO:0000313" key="4">
    <source>
        <dbReference type="EMBL" id="KAK7895557.1"/>
    </source>
</evidence>
<dbReference type="Proteomes" id="UP001460270">
    <property type="component" value="Unassembled WGS sequence"/>
</dbReference>
<evidence type="ECO:0000259" key="3">
    <source>
        <dbReference type="PROSITE" id="PS00028"/>
    </source>
</evidence>
<dbReference type="PROSITE" id="PS00028">
    <property type="entry name" value="ZINC_FINGER_C2H2_1"/>
    <property type="match status" value="1"/>
</dbReference>
<feature type="compositionally biased region" description="Low complexity" evidence="1">
    <location>
        <begin position="177"/>
        <end position="188"/>
    </location>
</feature>
<keyword evidence="2" id="KW-0732">Signal</keyword>
<dbReference type="AlphaFoldDB" id="A0AAW0NE12"/>
<dbReference type="SMART" id="SM00355">
    <property type="entry name" value="ZnF_C2H2"/>
    <property type="match status" value="2"/>
</dbReference>
<gene>
    <name evidence="4" type="ORF">WMY93_020882</name>
</gene>
<dbReference type="EMBL" id="JBBPFD010000015">
    <property type="protein sequence ID" value="KAK7895557.1"/>
    <property type="molecule type" value="Genomic_DNA"/>
</dbReference>
<keyword evidence="5" id="KW-1185">Reference proteome</keyword>